<evidence type="ECO:0000259" key="1">
    <source>
        <dbReference type="Pfam" id="PF01323"/>
    </source>
</evidence>
<dbReference type="SUPFAM" id="SSF52833">
    <property type="entry name" value="Thioredoxin-like"/>
    <property type="match status" value="1"/>
</dbReference>
<dbReference type="InterPro" id="IPR001853">
    <property type="entry name" value="DSBA-like_thioredoxin_dom"/>
</dbReference>
<dbReference type="PANTHER" id="PTHR13887:SF41">
    <property type="entry name" value="THIOREDOXIN SUPERFAMILY PROTEIN"/>
    <property type="match status" value="1"/>
</dbReference>
<dbReference type="EMBL" id="CP147404">
    <property type="protein sequence ID" value="WXB94103.1"/>
    <property type="molecule type" value="Genomic_DNA"/>
</dbReference>
<proteinExistence type="predicted"/>
<gene>
    <name evidence="2" type="ORF">WDJ61_05610</name>
</gene>
<feature type="domain" description="DSBA-like thioredoxin" evidence="1">
    <location>
        <begin position="3"/>
        <end position="205"/>
    </location>
</feature>
<dbReference type="Gene3D" id="3.40.30.10">
    <property type="entry name" value="Glutaredoxin"/>
    <property type="match status" value="1"/>
</dbReference>
<dbReference type="PANTHER" id="PTHR13887">
    <property type="entry name" value="GLUTATHIONE S-TRANSFERASE KAPPA"/>
    <property type="match status" value="1"/>
</dbReference>
<evidence type="ECO:0000313" key="2">
    <source>
        <dbReference type="EMBL" id="WXB94103.1"/>
    </source>
</evidence>
<organism evidence="2 3">
    <name type="scientific">Bacillus kandeliae</name>
    <dbReference type="NCBI Taxonomy" id="3129297"/>
    <lineage>
        <taxon>Bacteria</taxon>
        <taxon>Bacillati</taxon>
        <taxon>Bacillota</taxon>
        <taxon>Bacilli</taxon>
        <taxon>Bacillales</taxon>
        <taxon>Bacillaceae</taxon>
        <taxon>Bacillus</taxon>
    </lineage>
</organism>
<dbReference type="Pfam" id="PF01323">
    <property type="entry name" value="DSBA"/>
    <property type="match status" value="1"/>
</dbReference>
<evidence type="ECO:0000313" key="3">
    <source>
        <dbReference type="Proteomes" id="UP001387364"/>
    </source>
</evidence>
<keyword evidence="3" id="KW-1185">Reference proteome</keyword>
<accession>A0ABZ2N8T0</accession>
<sequence length="236" mass="26711">MKIEIWSDFVCPFCYIGKRRLEKALEQFPHKAEVELVFKSYELDPNAPQENDQHIHEALAAKYGMSVEQAKQMNENIGRQAAELGLEFNFDNMRPTNTFHAHRLAKYAKDQGKEKEMVERLLKAYFTDSMSVNDQAVLLELAREVGLQQEAVQALLASDRFTEEVRADENLARTLGVQGVPFFVINDKYAISGAQPAEAFLSALQKVWEEENEEPVLTDLSTKATGSTCTNESCDI</sequence>
<dbReference type="RefSeq" id="WP_338753704.1">
    <property type="nucleotide sequence ID" value="NZ_CP147404.1"/>
</dbReference>
<name>A0ABZ2N8T0_9BACI</name>
<protein>
    <submittedName>
        <fullName evidence="2">DsbA family oxidoreductase</fullName>
    </submittedName>
</protein>
<dbReference type="InterPro" id="IPR036249">
    <property type="entry name" value="Thioredoxin-like_sf"/>
</dbReference>
<reference evidence="2 3" key="1">
    <citation type="submission" date="2024-02" db="EMBL/GenBank/DDBJ databases">
        <title>Seven novel Bacillus-like species.</title>
        <authorList>
            <person name="Liu G."/>
        </authorList>
    </citation>
    <scope>NUCLEOTIDE SEQUENCE [LARGE SCALE GENOMIC DNA]</scope>
    <source>
        <strain evidence="2 3">FJAT-52991</strain>
    </source>
</reference>
<dbReference type="Proteomes" id="UP001387364">
    <property type="component" value="Chromosome"/>
</dbReference>
<dbReference type="CDD" id="cd03024">
    <property type="entry name" value="DsbA_FrnE"/>
    <property type="match status" value="1"/>
</dbReference>